<feature type="compositionally biased region" description="Low complexity" evidence="6">
    <location>
        <begin position="324"/>
        <end position="336"/>
    </location>
</feature>
<dbReference type="SUPFAM" id="SSF52540">
    <property type="entry name" value="P-loop containing nucleoside triphosphate hydrolases"/>
    <property type="match status" value="3"/>
</dbReference>
<feature type="region of interest" description="Disordered" evidence="6">
    <location>
        <begin position="1616"/>
        <end position="1642"/>
    </location>
</feature>
<feature type="domain" description="CobW C-terminal" evidence="7">
    <location>
        <begin position="1985"/>
        <end position="2141"/>
    </location>
</feature>
<evidence type="ECO:0000313" key="8">
    <source>
        <dbReference type="EMBL" id="GHP07231.1"/>
    </source>
</evidence>
<evidence type="ECO:0000256" key="1">
    <source>
        <dbReference type="ARBA" id="ARBA00022741"/>
    </source>
</evidence>
<dbReference type="EMBL" id="BNJQ01000015">
    <property type="protein sequence ID" value="GHP07231.1"/>
    <property type="molecule type" value="Genomic_DNA"/>
</dbReference>
<dbReference type="PANTHER" id="PTHR43603">
    <property type="entry name" value="COBW DOMAIN-CONTAINING PROTEIN DDB_G0274527"/>
    <property type="match status" value="1"/>
</dbReference>
<feature type="compositionally biased region" description="Basic and acidic residues" evidence="6">
    <location>
        <begin position="1625"/>
        <end position="1642"/>
    </location>
</feature>
<feature type="region of interest" description="Disordered" evidence="6">
    <location>
        <begin position="1456"/>
        <end position="1480"/>
    </location>
</feature>
<feature type="domain" description="CobW C-terminal" evidence="7">
    <location>
        <begin position="867"/>
        <end position="1023"/>
    </location>
</feature>
<dbReference type="InterPro" id="IPR003495">
    <property type="entry name" value="CobW/HypB/UreG_nucleotide-bd"/>
</dbReference>
<protein>
    <recommendedName>
        <fullName evidence="7">CobW C-terminal domain-containing protein</fullName>
    </recommendedName>
</protein>
<organism evidence="8 9">
    <name type="scientific">Pycnococcus provasolii</name>
    <dbReference type="NCBI Taxonomy" id="41880"/>
    <lineage>
        <taxon>Eukaryota</taxon>
        <taxon>Viridiplantae</taxon>
        <taxon>Chlorophyta</taxon>
        <taxon>Pseudoscourfieldiophyceae</taxon>
        <taxon>Pseudoscourfieldiales</taxon>
        <taxon>Pycnococcaceae</taxon>
        <taxon>Pycnococcus</taxon>
    </lineage>
</organism>
<dbReference type="Pfam" id="PF07683">
    <property type="entry name" value="CobW_C"/>
    <property type="match status" value="3"/>
</dbReference>
<evidence type="ECO:0000256" key="4">
    <source>
        <dbReference type="ARBA" id="ARBA00034320"/>
    </source>
</evidence>
<dbReference type="Pfam" id="PF02492">
    <property type="entry name" value="cobW"/>
    <property type="match status" value="3"/>
</dbReference>
<dbReference type="Gene3D" id="3.30.1220.10">
    <property type="entry name" value="CobW-like, C-terminal domain"/>
    <property type="match status" value="3"/>
</dbReference>
<dbReference type="InterPro" id="IPR051927">
    <property type="entry name" value="Zn_Chap_cDPG_Synth"/>
</dbReference>
<keyword evidence="2" id="KW-0378">Hydrolase</keyword>
<accession>A0A830HP50</accession>
<evidence type="ECO:0000256" key="5">
    <source>
        <dbReference type="ARBA" id="ARBA00049117"/>
    </source>
</evidence>
<feature type="region of interest" description="Disordered" evidence="6">
    <location>
        <begin position="1057"/>
        <end position="1083"/>
    </location>
</feature>
<dbReference type="SMART" id="SM00833">
    <property type="entry name" value="CobW_C"/>
    <property type="match status" value="3"/>
</dbReference>
<feature type="domain" description="CobW C-terminal" evidence="7">
    <location>
        <begin position="1426"/>
        <end position="1582"/>
    </location>
</feature>
<evidence type="ECO:0000259" key="7">
    <source>
        <dbReference type="SMART" id="SM00833"/>
    </source>
</evidence>
<evidence type="ECO:0000256" key="3">
    <source>
        <dbReference type="ARBA" id="ARBA00023186"/>
    </source>
</evidence>
<comment type="similarity">
    <text evidence="4">Belongs to the SIMIBI class G3E GTPase family. ZNG1 subfamily.</text>
</comment>
<evidence type="ECO:0000256" key="2">
    <source>
        <dbReference type="ARBA" id="ARBA00022801"/>
    </source>
</evidence>
<feature type="region of interest" description="Disordered" evidence="6">
    <location>
        <begin position="2015"/>
        <end position="2039"/>
    </location>
</feature>
<dbReference type="GO" id="GO:0000166">
    <property type="term" value="F:nucleotide binding"/>
    <property type="evidence" value="ECO:0007669"/>
    <property type="project" value="UniProtKB-KW"/>
</dbReference>
<feature type="compositionally biased region" description="Pro residues" evidence="6">
    <location>
        <begin position="337"/>
        <end position="347"/>
    </location>
</feature>
<feature type="region of interest" description="Disordered" evidence="6">
    <location>
        <begin position="323"/>
        <end position="357"/>
    </location>
</feature>
<gene>
    <name evidence="8" type="ORF">PPROV_000597300</name>
</gene>
<dbReference type="PANTHER" id="PTHR43603:SF1">
    <property type="entry name" value="ZINC-REGULATED GTPASE METALLOPROTEIN ACTIVATOR 1"/>
    <property type="match status" value="1"/>
</dbReference>
<dbReference type="InterPro" id="IPR011629">
    <property type="entry name" value="CobW-like_C"/>
</dbReference>
<dbReference type="InterPro" id="IPR036627">
    <property type="entry name" value="CobW-likC_sf"/>
</dbReference>
<keyword evidence="1" id="KW-0547">Nucleotide-binding</keyword>
<dbReference type="Proteomes" id="UP000660262">
    <property type="component" value="Unassembled WGS sequence"/>
</dbReference>
<name>A0A830HP50_9CHLO</name>
<reference evidence="8" key="1">
    <citation type="submission" date="2020-10" db="EMBL/GenBank/DDBJ databases">
        <title>Unveiling of a novel bifunctional photoreceptor, Dualchrome1, isolated from a cosmopolitan green alga.</title>
        <authorList>
            <person name="Suzuki S."/>
            <person name="Kawachi M."/>
        </authorList>
    </citation>
    <scope>NUCLEOTIDE SEQUENCE</scope>
    <source>
        <strain evidence="8">NIES 2893</strain>
    </source>
</reference>
<sequence>MSRKARAKHLAASASASASASSSVSAPADEYDSSCGFGVRYFACSLGYCPVKDTGSEELGSANVWNVEAFKTLRAVASALASLAAAAAEGQSDVPTDICIVDAAPLAAPKDMAEELEAEAGATVLGKRLGKPVARAVEKLSISGAAMIAAGAACTLLLKLMRGDQARTPNASRLVLLHPQVSKVCERLMLAPDWRKAYGRNAPANVPVDVVFQDEASRSHLEPLLRGAYPDGRTAVCGDGEAAVLLARAFAAAVSDEPDALDGAHITSSPPAWDPDTYDLLGRSVWLASLSIEMDRTTKQYTPMAEDVTIDVFNSGVMEEEAAEAAAAATGAATKPNAPPAPEPPAPSKAATNSRDDEAIRPATTKHPASSSAKHCVGGLVLRGNRCVLVRSLSKAPLWQGMVLPAMPFALGTDPVERARESVSTFCDVDGDSELVPLSPNVPPVALYHAPGCRTDVYFFYARHPPPPGPLEDADMEDDQDYYDWYTLPNAIAAVQRGKEAYASAAVACLEAAAMTLRNAHVAGILEHKYGGIFGQEFLTGGIRSQPQKKLEVPVATKPTVAKLPAAKTPAAKTLAKTKKLRTVPVTLLSGFLGAGKTTLLKRILEQTHAQDTVRVAVLVNDMAAVNIDANLVRNTKMLQREEKLVELHNGCICCTLREDLVKALADLVAEDRFDAIVVESTGVSDPIEVAETFTMEMEDGGANPSAEWLVDIKPIVEALRGKGSLNELAKLDTCVTLVDVAGFDTDMGTSADLTERFRGSADEGDERSVAPLLMSQIEFADVIVLSKCDLVTEEKAVAVERAVRALNAEARVIRAKHGDVALSEVLRTGLFDMRKTSRAAGWLKTMLMESSGEKAAHVSETEEYGISSFVYKARTPFHPVRLMSFLEDHFVVKHEDSSAAQEKGGEKEADLAKRESDAKTKSARMRKRFGNILRSKGFMWLAGRDDQIGEWSQAGAVGQFGCGGPWMSCQPEEAWPAKDSEEYAMIMKDYAGAVLKDRRQEVVIIGQNLDQSAIEHALDACLVTTKECSLVEEASSSSKEDAWKLGLKLDMARDPFPPWPEYDPSADHDHHDQQHDQKQDIQKGDTQLLPPVPFQVGAWSPFAAAAAVAEAPAPFQVGAWSPFAAAAVAEIPTVKTQTLRTVPVTLLSGFLGAGKTTLLKRILEQTHAQDTVRVAVLVNDMAAVNIDANLVRNTKMLQREEKLVELHNGCICCTLREDLVKALADLVAEDRFDAIVVESTGVSDPIEVAETFTMEMEDGGANPSAEWLVDIKPIVEALRGKGSLNELAKLDTCVTLVDVAGFDTDMGTSADLTERFRGSADEGDERSVAPLLMSQIEFADVIVLSKCDLVTEEKAVAVERAVRALNAEARVIRAKHGDVALSEVLRTGLFDMRKTSRAAGWLKTMLMESSGEKAAHVSETEEYGISSFVYKARTPFHPVRLMSFLEDHFVVKHEDSSAAQEKGGEKEADLAKRESDAKTKSARMRKRFGNILRSKGFMWLAGRDDQIGEWSQAGAVGQFGCGGPWMSCQPEEAWPAKDSEEYAMIMKDYAGAVLKDRRQEVVIIGQNLDQSAIEHALDACLVTTKECSLVEEASSSSKEDAWKLGLKLDMARDPFPPWPEYDPSADHDHHDQQHDQKQDIQKGDTQLLPPVPFQVGAWSPFAAAAAVAEAPAPFQVGAWSPFAAAAVAEIPTVKTQTLRTVPVTLLSGFLGAGKTTLLKRILEQTHAQDTVRVAVLVNDMAAVNIDANLVRNTKMLQREEKLVELHNGCICCTLREDLVKALADLVAEDRFDAIVVESTGVSDPIEVAETFTMEMEDGGANPSAEWLVDIKPIVEALRGKGSLNELAKLDTCVTLVDVAGFDTDMGTSADLTERFRGSADEGDERSVAPLLMSQIEFADVIVLSKCDLVTEEKAVAVERAVRALNAEARVIRAKHGDVALSEVLRTGLFDMRKTSRAAGWLKTMLMESSGEKAAHVSETEEYGISSFVYKARTPFHPVRLMSFLEDHFVVKHEDSSAAQEKGGEKEADLAKRESDAKTKSARMRKRFGNILRSKGFMWLAGRDDQIGEWSQAGAVGQFGCGGPWMSCQPEEAWPAKDSEEYAMIMKDYAGAVLKDRRQEVVIIGQNLDQSAIEHALDACLVTAKECGLVEEASSSKEDAWKLGLKLDMARDPFPPWPEYDPSADMIDISHLSFDISHHDCHD</sequence>
<dbReference type="CDD" id="cd03112">
    <property type="entry name" value="CobW-like"/>
    <property type="match status" value="3"/>
</dbReference>
<keyword evidence="9" id="KW-1185">Reference proteome</keyword>
<comment type="catalytic activity">
    <reaction evidence="5">
        <text>GTP + H2O = GDP + phosphate + H(+)</text>
        <dbReference type="Rhea" id="RHEA:19669"/>
        <dbReference type="ChEBI" id="CHEBI:15377"/>
        <dbReference type="ChEBI" id="CHEBI:15378"/>
        <dbReference type="ChEBI" id="CHEBI:37565"/>
        <dbReference type="ChEBI" id="CHEBI:43474"/>
        <dbReference type="ChEBI" id="CHEBI:58189"/>
    </reaction>
    <physiologicalReaction direction="left-to-right" evidence="5">
        <dbReference type="Rhea" id="RHEA:19670"/>
    </physiologicalReaction>
</comment>
<evidence type="ECO:0000256" key="6">
    <source>
        <dbReference type="SAM" id="MobiDB-lite"/>
    </source>
</evidence>
<dbReference type="Gene3D" id="3.40.50.300">
    <property type="entry name" value="P-loop containing nucleotide triphosphate hydrolases"/>
    <property type="match status" value="3"/>
</dbReference>
<keyword evidence="3" id="KW-0143">Chaperone</keyword>
<dbReference type="GO" id="GO:0016787">
    <property type="term" value="F:hydrolase activity"/>
    <property type="evidence" value="ECO:0007669"/>
    <property type="project" value="UniProtKB-KW"/>
</dbReference>
<dbReference type="InterPro" id="IPR027417">
    <property type="entry name" value="P-loop_NTPase"/>
</dbReference>
<evidence type="ECO:0000313" key="9">
    <source>
        <dbReference type="Proteomes" id="UP000660262"/>
    </source>
</evidence>
<proteinExistence type="inferred from homology"/>
<feature type="compositionally biased region" description="Basic and acidic residues" evidence="6">
    <location>
        <begin position="1066"/>
        <end position="1083"/>
    </location>
</feature>
<comment type="caution">
    <text evidence="8">The sequence shown here is derived from an EMBL/GenBank/DDBJ whole genome shotgun (WGS) entry which is preliminary data.</text>
</comment>
<dbReference type="OrthoDB" id="272672at2759"/>
<feature type="region of interest" description="Disordered" evidence="6">
    <location>
        <begin position="897"/>
        <end position="921"/>
    </location>
</feature>